<feature type="compositionally biased region" description="Basic and acidic residues" evidence="1">
    <location>
        <begin position="120"/>
        <end position="133"/>
    </location>
</feature>
<reference evidence="2 3" key="1">
    <citation type="journal article" date="2013" name="Genome Biol.">
        <title>Genome of Acanthamoeba castellanii highlights extensive lateral gene transfer and early evolution of tyrosine kinase signaling.</title>
        <authorList>
            <person name="Clarke M."/>
            <person name="Lohan A.J."/>
            <person name="Liu B."/>
            <person name="Lagkouvardos I."/>
            <person name="Roy S."/>
            <person name="Zafar N."/>
            <person name="Bertelli C."/>
            <person name="Schilde C."/>
            <person name="Kianianmomeni A."/>
            <person name="Burglin T.R."/>
            <person name="Frech C."/>
            <person name="Turcotte B."/>
            <person name="Kopec K.O."/>
            <person name="Synnott J.M."/>
            <person name="Choo C."/>
            <person name="Paponov I."/>
            <person name="Finkler A."/>
            <person name="Soon Heng Tan C."/>
            <person name="Hutchins A.P."/>
            <person name="Weinmeier T."/>
            <person name="Rattei T."/>
            <person name="Chu J.S."/>
            <person name="Gimenez G."/>
            <person name="Irimia M."/>
            <person name="Rigden D.J."/>
            <person name="Fitzpatrick D.A."/>
            <person name="Lorenzo-Morales J."/>
            <person name="Bateman A."/>
            <person name="Chiu C.H."/>
            <person name="Tang P."/>
            <person name="Hegemann P."/>
            <person name="Fromm H."/>
            <person name="Raoult D."/>
            <person name="Greub G."/>
            <person name="Miranda-Saavedra D."/>
            <person name="Chen N."/>
            <person name="Nash P."/>
            <person name="Ginger M.L."/>
            <person name="Horn M."/>
            <person name="Schaap P."/>
            <person name="Caler L."/>
            <person name="Loftus B."/>
        </authorList>
    </citation>
    <scope>NUCLEOTIDE SEQUENCE [LARGE SCALE GENOMIC DNA]</scope>
    <source>
        <strain evidence="2 3">Neff</strain>
    </source>
</reference>
<feature type="compositionally biased region" description="Basic and acidic residues" evidence="1">
    <location>
        <begin position="48"/>
        <end position="60"/>
    </location>
</feature>
<evidence type="ECO:0000313" key="2">
    <source>
        <dbReference type="EMBL" id="ELR15838.1"/>
    </source>
</evidence>
<dbReference type="GeneID" id="14916502"/>
<dbReference type="KEGG" id="acan:ACA1_187230"/>
<sequence length="455" mass="51599">MANTLLCGATERKATKKGHKEASDVSPADAPATPEEPHQHQHHQHVASSREQRRERRRELLEAAKQELEWRVFIASRKSTTSATPPPPPSAVATEPSPAPPVADAAASPTTKSSTTANDQEEHPERKREDLGRRMMRRRLRRVARESRDHRLPENVWGAFRQFEVLLAEPTRSLEEVQKAVDEWYGRLPFRPNFRAELDMSKALHTYVPFWHFACNTACQYQGRARIGRRFAAKYGEKTSGTLSTAFPVLICAEEPTPKRKPVLASIDDLKWHEVSAEGRLVSLTARSESSLKEVLDAHLRPTDRVMDLTLQPQAAWQREGRKRLEEVERELSERAIIESERARGVLRPNNDADGEAWEVDLDYVARTDQEREQGMGRVSLVLVPVYELHYRWHGFEYHLCVRDGDHAAGSPQPDSDERPLPLIEGMRPYSYAKISLAGLAGLGVGLASYWMITH</sequence>
<protein>
    <submittedName>
        <fullName evidence="2">Uncharacterized protein</fullName>
    </submittedName>
</protein>
<name>L8GT96_ACACF</name>
<dbReference type="RefSeq" id="XP_004337851.1">
    <property type="nucleotide sequence ID" value="XM_004337803.1"/>
</dbReference>
<dbReference type="AlphaFoldDB" id="L8GT96"/>
<gene>
    <name evidence="2" type="ORF">ACA1_187230</name>
</gene>
<dbReference type="EMBL" id="KB008020">
    <property type="protein sequence ID" value="ELR15838.1"/>
    <property type="molecule type" value="Genomic_DNA"/>
</dbReference>
<evidence type="ECO:0000313" key="3">
    <source>
        <dbReference type="Proteomes" id="UP000011083"/>
    </source>
</evidence>
<dbReference type="VEuPathDB" id="AmoebaDB:ACA1_187230"/>
<feature type="compositionally biased region" description="Low complexity" evidence="1">
    <location>
        <begin position="91"/>
        <end position="117"/>
    </location>
</feature>
<accession>L8GT96</accession>
<dbReference type="Proteomes" id="UP000011083">
    <property type="component" value="Unassembled WGS sequence"/>
</dbReference>
<proteinExistence type="predicted"/>
<feature type="region of interest" description="Disordered" evidence="1">
    <location>
        <begin position="1"/>
        <end position="60"/>
    </location>
</feature>
<organism evidence="2 3">
    <name type="scientific">Acanthamoeba castellanii (strain ATCC 30010 / Neff)</name>
    <dbReference type="NCBI Taxonomy" id="1257118"/>
    <lineage>
        <taxon>Eukaryota</taxon>
        <taxon>Amoebozoa</taxon>
        <taxon>Discosea</taxon>
        <taxon>Longamoebia</taxon>
        <taxon>Centramoebida</taxon>
        <taxon>Acanthamoebidae</taxon>
        <taxon>Acanthamoeba</taxon>
    </lineage>
</organism>
<keyword evidence="3" id="KW-1185">Reference proteome</keyword>
<feature type="region of interest" description="Disordered" evidence="1">
    <location>
        <begin position="78"/>
        <end position="133"/>
    </location>
</feature>
<evidence type="ECO:0000256" key="1">
    <source>
        <dbReference type="SAM" id="MobiDB-lite"/>
    </source>
</evidence>